<name>A0ABU0JA39_9HYPH</name>
<reference evidence="4 5" key="1">
    <citation type="submission" date="2023-07" db="EMBL/GenBank/DDBJ databases">
        <title>Genomic Encyclopedia of Type Strains, Phase IV (KMG-IV): sequencing the most valuable type-strain genomes for metagenomic binning, comparative biology and taxonomic classification.</title>
        <authorList>
            <person name="Goeker M."/>
        </authorList>
    </citation>
    <scope>NUCLEOTIDE SEQUENCE [LARGE SCALE GENOMIC DNA]</scope>
    <source>
        <strain evidence="4 5">DSM 19619</strain>
    </source>
</reference>
<dbReference type="Pfam" id="PF00400">
    <property type="entry name" value="WD40"/>
    <property type="match status" value="1"/>
</dbReference>
<dbReference type="InterPro" id="IPR036322">
    <property type="entry name" value="WD40_repeat_dom_sf"/>
</dbReference>
<dbReference type="PANTHER" id="PTHR19857:SF8">
    <property type="entry name" value="ANGIO-ASSOCIATED MIGRATORY CELL PROTEIN"/>
    <property type="match status" value="1"/>
</dbReference>
<dbReference type="InterPro" id="IPR015943">
    <property type="entry name" value="WD40/YVTN_repeat-like_dom_sf"/>
</dbReference>
<dbReference type="InterPro" id="IPR001680">
    <property type="entry name" value="WD40_rpt"/>
</dbReference>
<evidence type="ECO:0000256" key="1">
    <source>
        <dbReference type="ARBA" id="ARBA00022574"/>
    </source>
</evidence>
<keyword evidence="5" id="KW-1185">Reference proteome</keyword>
<evidence type="ECO:0000313" key="5">
    <source>
        <dbReference type="Proteomes" id="UP001242480"/>
    </source>
</evidence>
<dbReference type="Proteomes" id="UP001242480">
    <property type="component" value="Unassembled WGS sequence"/>
</dbReference>
<evidence type="ECO:0000313" key="4">
    <source>
        <dbReference type="EMBL" id="MDQ0471130.1"/>
    </source>
</evidence>
<protein>
    <submittedName>
        <fullName evidence="4">WD40 repeat protein</fullName>
    </submittedName>
</protein>
<dbReference type="InterPro" id="IPR024977">
    <property type="entry name" value="Apc4-like_WD40_dom"/>
</dbReference>
<evidence type="ECO:0000259" key="3">
    <source>
        <dbReference type="Pfam" id="PF12894"/>
    </source>
</evidence>
<organism evidence="4 5">
    <name type="scientific">Labrys wisconsinensis</name>
    <dbReference type="NCBI Taxonomy" id="425677"/>
    <lineage>
        <taxon>Bacteria</taxon>
        <taxon>Pseudomonadati</taxon>
        <taxon>Pseudomonadota</taxon>
        <taxon>Alphaproteobacteria</taxon>
        <taxon>Hyphomicrobiales</taxon>
        <taxon>Xanthobacteraceae</taxon>
        <taxon>Labrys</taxon>
    </lineage>
</organism>
<dbReference type="SMART" id="SM00320">
    <property type="entry name" value="WD40"/>
    <property type="match status" value="5"/>
</dbReference>
<proteinExistence type="predicted"/>
<comment type="caution">
    <text evidence="4">The sequence shown here is derived from an EMBL/GenBank/DDBJ whole genome shotgun (WGS) entry which is preliminary data.</text>
</comment>
<keyword evidence="2" id="KW-0677">Repeat</keyword>
<dbReference type="InterPro" id="IPR051179">
    <property type="entry name" value="WD_repeat_multifunction"/>
</dbReference>
<dbReference type="PANTHER" id="PTHR19857">
    <property type="entry name" value="MITOCHONDRIAL DIVISION PROTEIN 1-RELATED"/>
    <property type="match status" value="1"/>
</dbReference>
<dbReference type="RefSeq" id="WP_307275780.1">
    <property type="nucleotide sequence ID" value="NZ_JAUSVX010000008.1"/>
</dbReference>
<gene>
    <name evidence="4" type="ORF">QO011_004153</name>
</gene>
<dbReference type="Gene3D" id="2.130.10.10">
    <property type="entry name" value="YVTN repeat-like/Quinoprotein amine dehydrogenase"/>
    <property type="match status" value="2"/>
</dbReference>
<dbReference type="Pfam" id="PF12894">
    <property type="entry name" value="ANAPC4_WD40"/>
    <property type="match status" value="1"/>
</dbReference>
<keyword evidence="1" id="KW-0853">WD repeat</keyword>
<sequence length="335" mass="34718">MSPPAALTSLSDRVASIAAGAHVVACAWLGRMPVLALADGTAVMAGIGEEQRIALHPDAGLLCAASDRARLVTGGDDGRVVGLSAEGKLDVLGESGGKWIDAVALSPSGAVAWSAGKTVQARDDKGAVKSWQAPSSVRGLAFAPKGYRLAASHYNGVSFWFPNAAATPELFEWKGSHLDVTISPDGRFIVTSMQESTLHGWRVADKGHMRMSGYPSKTRSLSWSHDGNWLATSGADAAIVWPFQAKDGPMGKAPRECGIRPARVSQVAFHPKALVLAIGYDDGCILLCRLTDASELLVRPASGGSGITALAWDPIGAQLAFGAEDGAAGVLTLPA</sequence>
<dbReference type="EMBL" id="JAUSVX010000008">
    <property type="protein sequence ID" value="MDQ0471130.1"/>
    <property type="molecule type" value="Genomic_DNA"/>
</dbReference>
<dbReference type="SUPFAM" id="SSF50978">
    <property type="entry name" value="WD40 repeat-like"/>
    <property type="match status" value="1"/>
</dbReference>
<accession>A0ABU0JA39</accession>
<feature type="domain" description="Anaphase-promoting complex subunit 4-like WD40" evidence="3">
    <location>
        <begin position="268"/>
        <end position="328"/>
    </location>
</feature>
<evidence type="ECO:0000256" key="2">
    <source>
        <dbReference type="ARBA" id="ARBA00022737"/>
    </source>
</evidence>